<dbReference type="AlphaFoldDB" id="A0A815FK73"/>
<evidence type="ECO:0000313" key="3">
    <source>
        <dbReference type="Proteomes" id="UP000663852"/>
    </source>
</evidence>
<dbReference type="OrthoDB" id="10325915at2759"/>
<evidence type="ECO:0000256" key="1">
    <source>
        <dbReference type="SAM" id="SignalP"/>
    </source>
</evidence>
<evidence type="ECO:0000313" key="2">
    <source>
        <dbReference type="EMBL" id="CAF1327888.1"/>
    </source>
</evidence>
<dbReference type="Proteomes" id="UP000663852">
    <property type="component" value="Unassembled WGS sequence"/>
</dbReference>
<sequence length="334" mass="39319">MKLFLYFIFLHSLGECIQPYFPRQVTFLARENYDGKKNLFAIDEINQRAYQSWGKKSFDERRAYAMKDMPYMFPDPSQSKYYVQLSYFTPPPPPGCHYGIYALDGLGFSFNVFPDHWQKHLDSFEILNYVHFTSKMIHSNQSKENEDYWYSDEKCRLSSGEMVPCQEIYFRRGTEIPLRTTRVDYNIVALVQKTTAYEILSIGEPDEKYFDSIPKNWTESCEDAKFDIWYNPNSSYLYPGQTVQVQVWLRTAPHKVNGNDTLRIQWTAYDDDKYITLTPKELVFNGENFSEKQTLTIKRHEGQTETTFYPIFHGGGLEPAFTENYSFTLLNELG</sequence>
<feature type="chain" id="PRO_5032382238" evidence="1">
    <location>
        <begin position="17"/>
        <end position="334"/>
    </location>
</feature>
<gene>
    <name evidence="2" type="ORF">EDS130_LOCUS32020</name>
</gene>
<name>A0A815FK73_ADIRI</name>
<keyword evidence="1" id="KW-0732">Signal</keyword>
<proteinExistence type="predicted"/>
<organism evidence="2 3">
    <name type="scientific">Adineta ricciae</name>
    <name type="common">Rotifer</name>
    <dbReference type="NCBI Taxonomy" id="249248"/>
    <lineage>
        <taxon>Eukaryota</taxon>
        <taxon>Metazoa</taxon>
        <taxon>Spiralia</taxon>
        <taxon>Gnathifera</taxon>
        <taxon>Rotifera</taxon>
        <taxon>Eurotatoria</taxon>
        <taxon>Bdelloidea</taxon>
        <taxon>Adinetida</taxon>
        <taxon>Adinetidae</taxon>
        <taxon>Adineta</taxon>
    </lineage>
</organism>
<feature type="signal peptide" evidence="1">
    <location>
        <begin position="1"/>
        <end position="16"/>
    </location>
</feature>
<comment type="caution">
    <text evidence="2">The sequence shown here is derived from an EMBL/GenBank/DDBJ whole genome shotgun (WGS) entry which is preliminary data.</text>
</comment>
<dbReference type="EMBL" id="CAJNOJ010000241">
    <property type="protein sequence ID" value="CAF1327888.1"/>
    <property type="molecule type" value="Genomic_DNA"/>
</dbReference>
<reference evidence="2" key="1">
    <citation type="submission" date="2021-02" db="EMBL/GenBank/DDBJ databases">
        <authorList>
            <person name="Nowell W R."/>
        </authorList>
    </citation>
    <scope>NUCLEOTIDE SEQUENCE</scope>
</reference>
<protein>
    <submittedName>
        <fullName evidence="2">Uncharacterized protein</fullName>
    </submittedName>
</protein>
<accession>A0A815FK73</accession>